<dbReference type="HOGENOM" id="CLU_821103_0_0_0"/>
<dbReference type="STRING" id="331113.SNE_A13100"/>
<dbReference type="EMBL" id="FR872582">
    <property type="protein sequence ID" value="CCB89187.1"/>
    <property type="molecule type" value="Genomic_DNA"/>
</dbReference>
<name>F8L8P4_SIMNZ</name>
<accession>F8L8P4</accession>
<reference key="1">
    <citation type="journal article" date="2011" name="Mol. Biol. Evol.">
        <title>Unity in variety -- the pan-genome of the Chlamydiae.</title>
        <authorList>
            <person name="Collingro A."/>
            <person name="Tischler P."/>
            <person name="Weinmaier T."/>
            <person name="Penz T."/>
            <person name="Heinz E."/>
            <person name="Brunham R.C."/>
            <person name="Read T.D."/>
            <person name="Bavoil P.M."/>
            <person name="Sachse K."/>
            <person name="Kahane S."/>
            <person name="Friedman M.G."/>
            <person name="Rattei T."/>
            <person name="Myers G.S.A."/>
            <person name="Horn M."/>
        </authorList>
    </citation>
    <scope>NUCLEOTIDE SEQUENCE</scope>
    <source>
        <strain>Z</strain>
    </source>
</reference>
<organism evidence="1 2">
    <name type="scientific">Simkania negevensis (strain ATCC VR-1471 / DSM 27360 / Z)</name>
    <dbReference type="NCBI Taxonomy" id="331113"/>
    <lineage>
        <taxon>Bacteria</taxon>
        <taxon>Pseudomonadati</taxon>
        <taxon>Chlamydiota</taxon>
        <taxon>Chlamydiia</taxon>
        <taxon>Parachlamydiales</taxon>
        <taxon>Simkaniaceae</taxon>
        <taxon>Simkania</taxon>
    </lineage>
</organism>
<evidence type="ECO:0000313" key="2">
    <source>
        <dbReference type="Proteomes" id="UP000000496"/>
    </source>
</evidence>
<keyword evidence="2" id="KW-1185">Reference proteome</keyword>
<dbReference type="Proteomes" id="UP000000496">
    <property type="component" value="Chromosome gsn.131"/>
</dbReference>
<dbReference type="eggNOG" id="COG4313">
    <property type="taxonomic scope" value="Bacteria"/>
</dbReference>
<reference evidence="1 2" key="2">
    <citation type="journal article" date="2011" name="Mol. Biol. Evol.">
        <title>Unity in variety--the pan-genome of the Chlamydiae.</title>
        <authorList>
            <person name="Collingro A."/>
            <person name="Tischler P."/>
            <person name="Weinmaier T."/>
            <person name="Penz T."/>
            <person name="Heinz E."/>
            <person name="Brunham R.C."/>
            <person name="Read T.D."/>
            <person name="Bavoil P.M."/>
            <person name="Sachse K."/>
            <person name="Kahane S."/>
            <person name="Friedman M.G."/>
            <person name="Rattei T."/>
            <person name="Myers G.S."/>
            <person name="Horn M."/>
        </authorList>
    </citation>
    <scope>NUCLEOTIDE SEQUENCE [LARGE SCALE GENOMIC DNA]</scope>
    <source>
        <strain evidence="2">ATCC VR-1471 / Z</strain>
    </source>
</reference>
<protein>
    <recommendedName>
        <fullName evidence="3">Fe-S protein</fullName>
    </recommendedName>
</protein>
<dbReference type="KEGG" id="sng:SNE_A13100"/>
<proteinExistence type="predicted"/>
<sequence>MLLLLLLPLSLYAMHEEPSVNEAMLAPWFTGPLLAPAAQCNSKGVTTWQPYIFVTSTFGEYDNHWHRQNIPNIWSMTPFVNVTYGLGSFVDIEAAASIIYNYSQGSSALRFTDWSLFLGFQALRDTPGTWKPNLRITLQQVFPFGQYDHLNPKKLGIDGTGRGAYSTGVNFNFEKTFHYSPYKSLRIRWSLGYLFAVPVHIQGLSVYGGAPNTSGKVFPGQSFTGYLSGELQITQNWVFAFDTEYLIMRHDRFSGKPGTDESGRKASVGNPFSVLISIAPAIEYNYTENFGLIGGVWFTVAGKNATQFFGGTVSVVINY</sequence>
<gene>
    <name evidence="1" type="ordered locus">SNE_A13100</name>
</gene>
<evidence type="ECO:0000313" key="1">
    <source>
        <dbReference type="EMBL" id="CCB89187.1"/>
    </source>
</evidence>
<dbReference type="AlphaFoldDB" id="F8L8P4"/>
<evidence type="ECO:0008006" key="3">
    <source>
        <dbReference type="Google" id="ProtNLM"/>
    </source>
</evidence>